<dbReference type="OrthoDB" id="9803638at2"/>
<dbReference type="Proteomes" id="UP000293162">
    <property type="component" value="Unassembled WGS sequence"/>
</dbReference>
<dbReference type="EMBL" id="SEWF01000072">
    <property type="protein sequence ID" value="RYU92786.1"/>
    <property type="molecule type" value="Genomic_DNA"/>
</dbReference>
<keyword evidence="2" id="KW-1185">Reference proteome</keyword>
<gene>
    <name evidence="1" type="ORF">EWM59_25455</name>
</gene>
<proteinExistence type="predicted"/>
<protein>
    <submittedName>
        <fullName evidence="1">Uncharacterized protein</fullName>
    </submittedName>
</protein>
<accession>A0A4Q5LT44</accession>
<evidence type="ECO:0000313" key="2">
    <source>
        <dbReference type="Proteomes" id="UP000293162"/>
    </source>
</evidence>
<comment type="caution">
    <text evidence="1">The sequence shown here is derived from an EMBL/GenBank/DDBJ whole genome shotgun (WGS) entry which is preliminary data.</text>
</comment>
<evidence type="ECO:0000313" key="1">
    <source>
        <dbReference type="EMBL" id="RYU92786.1"/>
    </source>
</evidence>
<dbReference type="RefSeq" id="WP_130024058.1">
    <property type="nucleotide sequence ID" value="NZ_SEWF01000072.1"/>
</dbReference>
<reference evidence="1 2" key="1">
    <citation type="submission" date="2019-02" db="EMBL/GenBank/DDBJ databases">
        <title>Bacterial novel species Emticicia sp. 17J42-9 isolated from soil.</title>
        <authorList>
            <person name="Jung H.-Y."/>
        </authorList>
    </citation>
    <scope>NUCLEOTIDE SEQUENCE [LARGE SCALE GENOMIC DNA]</scope>
    <source>
        <strain evidence="1 2">17J42-9</strain>
    </source>
</reference>
<sequence>MTLATLKKNIHFLVNAKGQKVAVQFDLRNKQIRELFEDFFDTLAVLERQNEPTKNFDDIKEEILANRKSLSVKK</sequence>
<organism evidence="1 2">
    <name type="scientific">Emticicia agri</name>
    <dbReference type="NCBI Taxonomy" id="2492393"/>
    <lineage>
        <taxon>Bacteria</taxon>
        <taxon>Pseudomonadati</taxon>
        <taxon>Bacteroidota</taxon>
        <taxon>Cytophagia</taxon>
        <taxon>Cytophagales</taxon>
        <taxon>Leadbetterellaceae</taxon>
        <taxon>Emticicia</taxon>
    </lineage>
</organism>
<dbReference type="AlphaFoldDB" id="A0A4Q5LT44"/>
<name>A0A4Q5LT44_9BACT</name>